<dbReference type="Proteomes" id="UP000244152">
    <property type="component" value="Unassembled WGS sequence"/>
</dbReference>
<name>A0A2T5I1C0_9PROT</name>
<sequence length="76" mass="8695">MRSTALRTRLKGIAAHCWNWRKCLRKISAGENGSTRRCAARRKNERLDVWGNAPHIYSQVTCWFSAVLGHQVINVS</sequence>
<reference evidence="1 2" key="1">
    <citation type="submission" date="2018-04" db="EMBL/GenBank/DDBJ databases">
        <title>Active sludge and wastewater microbial communities from Klosterneuburg, Austria.</title>
        <authorList>
            <person name="Wagner M."/>
        </authorList>
    </citation>
    <scope>NUCLEOTIDE SEQUENCE [LARGE SCALE GENOMIC DNA]</scope>
    <source>
        <strain evidence="1 2">Nl12</strain>
    </source>
</reference>
<gene>
    <name evidence="1" type="ORF">C8R21_1502</name>
</gene>
<evidence type="ECO:0000313" key="2">
    <source>
        <dbReference type="Proteomes" id="UP000244152"/>
    </source>
</evidence>
<dbReference type="EMBL" id="QAOK01000050">
    <property type="protein sequence ID" value="PTQ77632.1"/>
    <property type="molecule type" value="Genomic_DNA"/>
</dbReference>
<accession>A0A2T5I1C0</accession>
<protein>
    <submittedName>
        <fullName evidence="1">Uncharacterized protein</fullName>
    </submittedName>
</protein>
<evidence type="ECO:0000313" key="1">
    <source>
        <dbReference type="EMBL" id="PTQ77632.1"/>
    </source>
</evidence>
<comment type="caution">
    <text evidence="1">The sequence shown here is derived from an EMBL/GenBank/DDBJ whole genome shotgun (WGS) entry which is preliminary data.</text>
</comment>
<proteinExistence type="predicted"/>
<dbReference type="AlphaFoldDB" id="A0A2T5I1C0"/>
<organism evidence="1 2">
    <name type="scientific">Nitrosospira multiformis</name>
    <dbReference type="NCBI Taxonomy" id="1231"/>
    <lineage>
        <taxon>Bacteria</taxon>
        <taxon>Pseudomonadati</taxon>
        <taxon>Pseudomonadota</taxon>
        <taxon>Betaproteobacteria</taxon>
        <taxon>Nitrosomonadales</taxon>
        <taxon>Nitrosomonadaceae</taxon>
        <taxon>Nitrosospira</taxon>
    </lineage>
</organism>